<dbReference type="GO" id="GO:0005886">
    <property type="term" value="C:plasma membrane"/>
    <property type="evidence" value="ECO:0007669"/>
    <property type="project" value="TreeGrafter"/>
</dbReference>
<name>A0A3S4B4I7_9BRAD</name>
<reference evidence="6" key="1">
    <citation type="submission" date="2018-10" db="EMBL/GenBank/DDBJ databases">
        <authorList>
            <person name="Peiro R."/>
            <person name="Begona"/>
            <person name="Cbmso G."/>
            <person name="Lopez M."/>
            <person name="Gonzalez S."/>
            <person name="Sacristan E."/>
            <person name="Castillo E."/>
        </authorList>
    </citation>
    <scope>NUCLEOTIDE SEQUENCE [LARGE SCALE GENOMIC DNA]</scope>
</reference>
<comment type="caution">
    <text evidence="5">The sequence shown here is derived from an EMBL/GenBank/DDBJ whole genome shotgun (WGS) entry which is preliminary data.</text>
</comment>
<evidence type="ECO:0000256" key="3">
    <source>
        <dbReference type="ARBA" id="ARBA00022840"/>
    </source>
</evidence>
<dbReference type="PANTHER" id="PTHR45772">
    <property type="entry name" value="CONSERVED COMPONENT OF ABC TRANSPORTER FOR NATURAL AMINO ACIDS-RELATED"/>
    <property type="match status" value="1"/>
</dbReference>
<dbReference type="InterPro" id="IPR003439">
    <property type="entry name" value="ABC_transporter-like_ATP-bd"/>
</dbReference>
<evidence type="ECO:0000256" key="1">
    <source>
        <dbReference type="ARBA" id="ARBA00022448"/>
    </source>
</evidence>
<feature type="domain" description="ABC transporter" evidence="4">
    <location>
        <begin position="30"/>
        <end position="277"/>
    </location>
</feature>
<dbReference type="Gene3D" id="3.40.50.300">
    <property type="entry name" value="P-loop containing nucleotide triphosphate hydrolases"/>
    <property type="match status" value="1"/>
</dbReference>
<dbReference type="PANTHER" id="PTHR45772:SF4">
    <property type="entry name" value="ABC TRANSPORTER ATP-BINDING PROTEIN"/>
    <property type="match status" value="1"/>
</dbReference>
<proteinExistence type="predicted"/>
<evidence type="ECO:0000259" key="4">
    <source>
        <dbReference type="PROSITE" id="PS50893"/>
    </source>
</evidence>
<keyword evidence="6" id="KW-1185">Reference proteome</keyword>
<dbReference type="CDD" id="cd03219">
    <property type="entry name" value="ABC_Mj1267_LivG_branched"/>
    <property type="match status" value="1"/>
</dbReference>
<dbReference type="InterPro" id="IPR051120">
    <property type="entry name" value="ABC_AA/LPS_Transport"/>
</dbReference>
<organism evidence="5 6">
    <name type="scientific">Rhodoplanes serenus</name>
    <dbReference type="NCBI Taxonomy" id="200615"/>
    <lineage>
        <taxon>Bacteria</taxon>
        <taxon>Pseudomonadati</taxon>
        <taxon>Pseudomonadota</taxon>
        <taxon>Alphaproteobacteria</taxon>
        <taxon>Hyphomicrobiales</taxon>
        <taxon>Nitrobacteraceae</taxon>
        <taxon>Rhodoplanes</taxon>
    </lineage>
</organism>
<dbReference type="SUPFAM" id="SSF52540">
    <property type="entry name" value="P-loop containing nucleoside triphosphate hydrolases"/>
    <property type="match status" value="1"/>
</dbReference>
<evidence type="ECO:0000313" key="6">
    <source>
        <dbReference type="Proteomes" id="UP000289200"/>
    </source>
</evidence>
<dbReference type="AlphaFoldDB" id="A0A3S4B4I7"/>
<dbReference type="Proteomes" id="UP000289200">
    <property type="component" value="Unassembled WGS sequence"/>
</dbReference>
<gene>
    <name evidence="5" type="primary">lptB_14</name>
    <name evidence="5" type="ORF">RHODGE_RHODGE_04744</name>
</gene>
<keyword evidence="3 5" id="KW-0067">ATP-binding</keyword>
<dbReference type="GO" id="GO:0016887">
    <property type="term" value="F:ATP hydrolysis activity"/>
    <property type="evidence" value="ECO:0007669"/>
    <property type="project" value="InterPro"/>
</dbReference>
<dbReference type="FunFam" id="3.40.50.300:FF:000421">
    <property type="entry name" value="Branched-chain amino acid ABC transporter ATP-binding protein"/>
    <property type="match status" value="1"/>
</dbReference>
<dbReference type="InterPro" id="IPR003593">
    <property type="entry name" value="AAA+_ATPase"/>
</dbReference>
<dbReference type="Pfam" id="PF12399">
    <property type="entry name" value="BCA_ABC_TP_C"/>
    <property type="match status" value="1"/>
</dbReference>
<protein>
    <submittedName>
        <fullName evidence="5">Lipopolysaccharide export system ATP-binding protein LptB</fullName>
    </submittedName>
</protein>
<keyword evidence="1" id="KW-0813">Transport</keyword>
<sequence>MRAAASTSTPAAPAPGAASVAPAADAPVALAVTGLSIRFGGLTAVQDMTFEVREGEVLSLIGPNGAGKTSAFNAITGYLQASSGEIVYRGVSLRGLKPNQIASHGVVRTFQKTSVFGGLTVLENVLVGLHRRARQHPLAIMLGLPSIRRDEVRLREAAWEVLRLIGLETRAGETAVSLPYGELRLLEVAVALAAEPTLLLLDEPAAGMNPAETGAFMALLGRIRARGVTVLLVEHDMKMVMGVSDRIVCLNQGRIIADGPPAAIQRDPQVIRAYLGERYVRAQG</sequence>
<keyword evidence="2" id="KW-0547">Nucleotide-binding</keyword>
<dbReference type="SMART" id="SM00382">
    <property type="entry name" value="AAA"/>
    <property type="match status" value="1"/>
</dbReference>
<dbReference type="Pfam" id="PF00005">
    <property type="entry name" value="ABC_tran"/>
    <property type="match status" value="1"/>
</dbReference>
<dbReference type="EMBL" id="UWOC01000203">
    <property type="protein sequence ID" value="VCU11213.1"/>
    <property type="molecule type" value="Genomic_DNA"/>
</dbReference>
<accession>A0A3S4B4I7</accession>
<dbReference type="InterPro" id="IPR032823">
    <property type="entry name" value="BCA_ABC_TP_C"/>
</dbReference>
<evidence type="ECO:0000256" key="2">
    <source>
        <dbReference type="ARBA" id="ARBA00022741"/>
    </source>
</evidence>
<dbReference type="InterPro" id="IPR027417">
    <property type="entry name" value="P-loop_NTPase"/>
</dbReference>
<evidence type="ECO:0000313" key="5">
    <source>
        <dbReference type="EMBL" id="VCU11213.1"/>
    </source>
</evidence>
<dbReference type="PROSITE" id="PS50893">
    <property type="entry name" value="ABC_TRANSPORTER_2"/>
    <property type="match status" value="1"/>
</dbReference>
<dbReference type="GO" id="GO:0005524">
    <property type="term" value="F:ATP binding"/>
    <property type="evidence" value="ECO:0007669"/>
    <property type="project" value="UniProtKB-KW"/>
</dbReference>